<organism evidence="12 13">
    <name type="scientific">Porcincola intestinalis</name>
    <dbReference type="NCBI Taxonomy" id="2606632"/>
    <lineage>
        <taxon>Bacteria</taxon>
        <taxon>Bacillati</taxon>
        <taxon>Bacillota</taxon>
        <taxon>Clostridia</taxon>
        <taxon>Lachnospirales</taxon>
        <taxon>Lachnospiraceae</taxon>
        <taxon>Porcincola</taxon>
    </lineage>
</organism>
<dbReference type="GO" id="GO:0004034">
    <property type="term" value="F:aldose 1-epimerase activity"/>
    <property type="evidence" value="ECO:0007669"/>
    <property type="project" value="UniProtKB-EC"/>
</dbReference>
<feature type="active site" description="Proton donor" evidence="9">
    <location>
        <position position="177"/>
    </location>
</feature>
<feature type="active site" description="Proton acceptor" evidence="9">
    <location>
        <position position="315"/>
    </location>
</feature>
<evidence type="ECO:0000256" key="9">
    <source>
        <dbReference type="PIRSR" id="PIRSR005096-1"/>
    </source>
</evidence>
<dbReference type="InterPro" id="IPR014718">
    <property type="entry name" value="GH-type_carb-bd"/>
</dbReference>
<accession>A0A6L5X886</accession>
<keyword evidence="7 8" id="KW-0119">Carbohydrate metabolism</keyword>
<feature type="binding site" evidence="10">
    <location>
        <position position="250"/>
    </location>
    <ligand>
        <name>beta-D-galactose</name>
        <dbReference type="ChEBI" id="CHEBI:27667"/>
    </ligand>
</feature>
<dbReference type="Gene3D" id="2.70.98.10">
    <property type="match status" value="1"/>
</dbReference>
<evidence type="ECO:0000256" key="8">
    <source>
        <dbReference type="PIRNR" id="PIRNR005096"/>
    </source>
</evidence>
<comment type="caution">
    <text evidence="12">The sequence shown here is derived from an EMBL/GenBank/DDBJ whole genome shotgun (WGS) entry which is preliminary data.</text>
</comment>
<dbReference type="CDD" id="cd09019">
    <property type="entry name" value="galactose_mutarotase_like"/>
    <property type="match status" value="1"/>
</dbReference>
<dbReference type="GO" id="GO:0006006">
    <property type="term" value="P:glucose metabolic process"/>
    <property type="evidence" value="ECO:0007669"/>
    <property type="project" value="TreeGrafter"/>
</dbReference>
<dbReference type="PANTHER" id="PTHR10091:SF0">
    <property type="entry name" value="GALACTOSE MUTAROTASE"/>
    <property type="match status" value="1"/>
</dbReference>
<dbReference type="Proteomes" id="UP000481852">
    <property type="component" value="Unassembled WGS sequence"/>
</dbReference>
<dbReference type="InterPro" id="IPR011013">
    <property type="entry name" value="Gal_mutarotase_sf_dom"/>
</dbReference>
<evidence type="ECO:0000256" key="6">
    <source>
        <dbReference type="ARBA" id="ARBA00023235"/>
    </source>
</evidence>
<dbReference type="NCBIfam" id="NF008277">
    <property type="entry name" value="PRK11055.1"/>
    <property type="match status" value="1"/>
</dbReference>
<evidence type="ECO:0000256" key="11">
    <source>
        <dbReference type="PIRSR" id="PIRSR005096-3"/>
    </source>
</evidence>
<evidence type="ECO:0000256" key="1">
    <source>
        <dbReference type="ARBA" id="ARBA00001614"/>
    </source>
</evidence>
<dbReference type="InterPro" id="IPR008183">
    <property type="entry name" value="Aldose_1/G6P_1-epimerase"/>
</dbReference>
<dbReference type="GO" id="GO:0030246">
    <property type="term" value="F:carbohydrate binding"/>
    <property type="evidence" value="ECO:0007669"/>
    <property type="project" value="InterPro"/>
</dbReference>
<feature type="binding site" evidence="11">
    <location>
        <begin position="80"/>
        <end position="81"/>
    </location>
    <ligand>
        <name>beta-D-galactose</name>
        <dbReference type="ChEBI" id="CHEBI:27667"/>
    </ligand>
</feature>
<comment type="catalytic activity">
    <reaction evidence="1 8">
        <text>alpha-D-glucose = beta-D-glucose</text>
        <dbReference type="Rhea" id="RHEA:10264"/>
        <dbReference type="ChEBI" id="CHEBI:15903"/>
        <dbReference type="ChEBI" id="CHEBI:17925"/>
        <dbReference type="EC" id="5.1.3.3"/>
    </reaction>
</comment>
<evidence type="ECO:0000256" key="5">
    <source>
        <dbReference type="ARBA" id="ARBA00014165"/>
    </source>
</evidence>
<dbReference type="AlphaFoldDB" id="A0A6L5X886"/>
<evidence type="ECO:0000256" key="10">
    <source>
        <dbReference type="PIRSR" id="PIRSR005096-2"/>
    </source>
</evidence>
<dbReference type="PANTHER" id="PTHR10091">
    <property type="entry name" value="ALDOSE-1-EPIMERASE"/>
    <property type="match status" value="1"/>
</dbReference>
<evidence type="ECO:0000256" key="3">
    <source>
        <dbReference type="ARBA" id="ARBA00006206"/>
    </source>
</evidence>
<comment type="pathway">
    <text evidence="2 8">Carbohydrate metabolism; hexose metabolism.</text>
</comment>
<dbReference type="Pfam" id="PF01263">
    <property type="entry name" value="Aldose_epim"/>
    <property type="match status" value="1"/>
</dbReference>
<dbReference type="GO" id="GO:0033499">
    <property type="term" value="P:galactose catabolic process via UDP-galactose, Leloir pathway"/>
    <property type="evidence" value="ECO:0007669"/>
    <property type="project" value="TreeGrafter"/>
</dbReference>
<dbReference type="InterPro" id="IPR047215">
    <property type="entry name" value="Galactose_mutarotase-like"/>
</dbReference>
<proteinExistence type="inferred from homology"/>
<evidence type="ECO:0000256" key="2">
    <source>
        <dbReference type="ARBA" id="ARBA00005028"/>
    </source>
</evidence>
<dbReference type="PROSITE" id="PS00545">
    <property type="entry name" value="ALDOSE_1_EPIMERASE"/>
    <property type="match status" value="1"/>
</dbReference>
<dbReference type="InterPro" id="IPR015443">
    <property type="entry name" value="Aldose_1-epimerase"/>
</dbReference>
<keyword evidence="6 8" id="KW-0413">Isomerase</keyword>
<protein>
    <recommendedName>
        <fullName evidence="5 8">Aldose 1-epimerase</fullName>
        <ecNumber evidence="4 8">5.1.3.3</ecNumber>
    </recommendedName>
</protein>
<dbReference type="UniPathway" id="UPA00242"/>
<evidence type="ECO:0000256" key="7">
    <source>
        <dbReference type="ARBA" id="ARBA00023277"/>
    </source>
</evidence>
<comment type="similarity">
    <text evidence="3 8">Belongs to the aldose epimerase family.</text>
</comment>
<dbReference type="PIRSF" id="PIRSF005096">
    <property type="entry name" value="GALM"/>
    <property type="match status" value="1"/>
</dbReference>
<dbReference type="EC" id="5.1.3.3" evidence="4 8"/>
<dbReference type="RefSeq" id="WP_154524645.1">
    <property type="nucleotide sequence ID" value="NZ_VULZ01000005.1"/>
</dbReference>
<evidence type="ECO:0000313" key="12">
    <source>
        <dbReference type="EMBL" id="MSS14632.1"/>
    </source>
</evidence>
<evidence type="ECO:0000313" key="13">
    <source>
        <dbReference type="Proteomes" id="UP000481852"/>
    </source>
</evidence>
<keyword evidence="13" id="KW-1185">Reference proteome</keyword>
<evidence type="ECO:0000256" key="4">
    <source>
        <dbReference type="ARBA" id="ARBA00013185"/>
    </source>
</evidence>
<reference evidence="12 13" key="1">
    <citation type="submission" date="2019-08" db="EMBL/GenBank/DDBJ databases">
        <title>In-depth cultivation of the pig gut microbiome towards novel bacterial diversity and tailored functional studies.</title>
        <authorList>
            <person name="Wylensek D."/>
            <person name="Hitch T.C.A."/>
            <person name="Clavel T."/>
        </authorList>
    </citation>
    <scope>NUCLEOTIDE SEQUENCE [LARGE SCALE GENOMIC DNA]</scope>
    <source>
        <strain evidence="12 13">Oil+RF-744-WCA-WT-11</strain>
    </source>
</reference>
<sequence>MSVTQSRFGMDKEGKALSLYTIRNGKGTQVQVTDLGATIVSILFQDKNETMQDLVLGYDSPEGYYKGGCYFGACIGRSGNRIDKARFALNGQTYQLTVNDNQNNLHSGPDGFDKRTFTLTGQTDSSVTLAVEDADLRQGYPGNFKASVTYTLTEDDKLLLQYQAESDRDTVCNLTNHTYFNLGGHDSGSIEDTVLQLEARAYTPVRDHEAIPTGEIAPVAGTPFDFTEPKTIGRDIAADCAQLKYVGGYDHNFVLQRERTARVKFAEAYQPKTGICMEAFTDLPGFQFYVGNFITDGEKGKNGAVYGKRCGFCLETQYFPNSINQDGFLKPILRAGETFQSTTCYKFSVR</sequence>
<feature type="binding site" evidence="11">
    <location>
        <begin position="177"/>
        <end position="179"/>
    </location>
    <ligand>
        <name>beta-D-galactose</name>
        <dbReference type="ChEBI" id="CHEBI:27667"/>
    </ligand>
</feature>
<dbReference type="EMBL" id="VULZ01000005">
    <property type="protein sequence ID" value="MSS14632.1"/>
    <property type="molecule type" value="Genomic_DNA"/>
</dbReference>
<gene>
    <name evidence="12" type="ORF">FYJ35_06185</name>
</gene>
<dbReference type="InterPro" id="IPR018052">
    <property type="entry name" value="Ald1_epimerase_CS"/>
</dbReference>
<dbReference type="SUPFAM" id="SSF74650">
    <property type="entry name" value="Galactose mutarotase-like"/>
    <property type="match status" value="1"/>
</dbReference>
<name>A0A6L5X886_9FIRM</name>